<feature type="transmembrane region" description="Helical" evidence="6">
    <location>
        <begin position="363"/>
        <end position="383"/>
    </location>
</feature>
<evidence type="ECO:0000256" key="5">
    <source>
        <dbReference type="ARBA" id="ARBA00023136"/>
    </source>
</evidence>
<dbReference type="PANTHER" id="PTHR33966:SF1">
    <property type="entry name" value="PROTEIN ODR-4 HOMOLOG"/>
    <property type="match status" value="1"/>
</dbReference>
<evidence type="ECO:0000256" key="4">
    <source>
        <dbReference type="ARBA" id="ARBA00022989"/>
    </source>
</evidence>
<name>A0AAU9JU15_9CILI</name>
<protein>
    <recommendedName>
        <fullName evidence="9">Protein odr-4 homolog</fullName>
    </recommendedName>
</protein>
<evidence type="ECO:0000256" key="2">
    <source>
        <dbReference type="ARBA" id="ARBA00010131"/>
    </source>
</evidence>
<dbReference type="PANTHER" id="PTHR33966">
    <property type="entry name" value="PROTEIN ODR-4 HOMOLOG"/>
    <property type="match status" value="1"/>
</dbReference>
<dbReference type="InterPro" id="IPR029454">
    <property type="entry name" value="ODR-4-like"/>
</dbReference>
<keyword evidence="8" id="KW-1185">Reference proteome</keyword>
<keyword evidence="4 6" id="KW-1133">Transmembrane helix</keyword>
<dbReference type="GO" id="GO:0016020">
    <property type="term" value="C:membrane"/>
    <property type="evidence" value="ECO:0007669"/>
    <property type="project" value="UniProtKB-SubCell"/>
</dbReference>
<gene>
    <name evidence="7" type="ORF">BSTOLATCC_MIC45474</name>
</gene>
<comment type="subcellular location">
    <subcellularLocation>
        <location evidence="1">Membrane</location>
    </subcellularLocation>
</comment>
<sequence>MMRFCLNPIYQLFQNSDENFTGLIIGLIDGENTYGYQLVETPEIKVDYSLPIVPLLNSNIESEEGKYKDWILEHARQVSRLLPGGISIIGFFTVSEDKEFLNTKLVSPAVKEVNNLLAALRNDEYSKSDQLIHLHLQIYSEERICKLIDIKNFKSNVMKIEIAELPILRTVRAKVRFYAEKELTENPLNDIKDLITNWTKLAQTFTVKTNGESCEIFSKSLKYGNVRDITKAVRLSGLLECFALCQENSKITPRVAEWIKEDLISSMRIRYDLLSEKTSWPNKDLSKKIAEPFEYTLPRRIYFNLKNEIPVTDMICSDESIADSQERLKYLFGTDPGNGEELEIIAQMNPRDIPIVQPTQRKANMGIIIVAIPIIIAILIAYFI</sequence>
<comment type="caution">
    <text evidence="7">The sequence shown here is derived from an EMBL/GenBank/DDBJ whole genome shotgun (WGS) entry which is preliminary data.</text>
</comment>
<organism evidence="7 8">
    <name type="scientific">Blepharisma stoltei</name>
    <dbReference type="NCBI Taxonomy" id="1481888"/>
    <lineage>
        <taxon>Eukaryota</taxon>
        <taxon>Sar</taxon>
        <taxon>Alveolata</taxon>
        <taxon>Ciliophora</taxon>
        <taxon>Postciliodesmatophora</taxon>
        <taxon>Heterotrichea</taxon>
        <taxon>Heterotrichida</taxon>
        <taxon>Blepharismidae</taxon>
        <taxon>Blepharisma</taxon>
    </lineage>
</organism>
<comment type="similarity">
    <text evidence="2">Belongs to the ODR-4 family.</text>
</comment>
<keyword evidence="5 6" id="KW-0472">Membrane</keyword>
<dbReference type="Proteomes" id="UP001162131">
    <property type="component" value="Unassembled WGS sequence"/>
</dbReference>
<evidence type="ECO:0000313" key="8">
    <source>
        <dbReference type="Proteomes" id="UP001162131"/>
    </source>
</evidence>
<evidence type="ECO:0000256" key="6">
    <source>
        <dbReference type="SAM" id="Phobius"/>
    </source>
</evidence>
<evidence type="ECO:0000256" key="3">
    <source>
        <dbReference type="ARBA" id="ARBA00022692"/>
    </source>
</evidence>
<dbReference type="GO" id="GO:0012505">
    <property type="term" value="C:endomembrane system"/>
    <property type="evidence" value="ECO:0007669"/>
    <property type="project" value="TreeGrafter"/>
</dbReference>
<evidence type="ECO:0000313" key="7">
    <source>
        <dbReference type="EMBL" id="CAG9328012.1"/>
    </source>
</evidence>
<reference evidence="7" key="1">
    <citation type="submission" date="2021-09" db="EMBL/GenBank/DDBJ databases">
        <authorList>
            <consortium name="AG Swart"/>
            <person name="Singh M."/>
            <person name="Singh A."/>
            <person name="Seah K."/>
            <person name="Emmerich C."/>
        </authorList>
    </citation>
    <scope>NUCLEOTIDE SEQUENCE</scope>
    <source>
        <strain evidence="7">ATCC30299</strain>
    </source>
</reference>
<evidence type="ECO:0000256" key="1">
    <source>
        <dbReference type="ARBA" id="ARBA00004370"/>
    </source>
</evidence>
<dbReference type="AlphaFoldDB" id="A0AAU9JU15"/>
<proteinExistence type="inferred from homology"/>
<dbReference type="EMBL" id="CAJZBQ010000045">
    <property type="protein sequence ID" value="CAG9328012.1"/>
    <property type="molecule type" value="Genomic_DNA"/>
</dbReference>
<accession>A0AAU9JU15</accession>
<dbReference type="Pfam" id="PF14778">
    <property type="entry name" value="ODR4-like"/>
    <property type="match status" value="2"/>
</dbReference>
<dbReference type="GO" id="GO:0008104">
    <property type="term" value="P:intracellular protein localization"/>
    <property type="evidence" value="ECO:0007669"/>
    <property type="project" value="TreeGrafter"/>
</dbReference>
<keyword evidence="3 6" id="KW-0812">Transmembrane</keyword>
<evidence type="ECO:0008006" key="9">
    <source>
        <dbReference type="Google" id="ProtNLM"/>
    </source>
</evidence>